<dbReference type="AlphaFoldDB" id="A0A7R9LJX4"/>
<organism evidence="6">
    <name type="scientific">Oppiella nova</name>
    <dbReference type="NCBI Taxonomy" id="334625"/>
    <lineage>
        <taxon>Eukaryota</taxon>
        <taxon>Metazoa</taxon>
        <taxon>Ecdysozoa</taxon>
        <taxon>Arthropoda</taxon>
        <taxon>Chelicerata</taxon>
        <taxon>Arachnida</taxon>
        <taxon>Acari</taxon>
        <taxon>Acariformes</taxon>
        <taxon>Sarcoptiformes</taxon>
        <taxon>Oribatida</taxon>
        <taxon>Brachypylina</taxon>
        <taxon>Oppioidea</taxon>
        <taxon>Oppiidae</taxon>
        <taxon>Oppiella</taxon>
    </lineage>
</organism>
<dbReference type="OrthoDB" id="2014825at2759"/>
<dbReference type="Gene3D" id="3.40.50.11350">
    <property type="match status" value="1"/>
</dbReference>
<dbReference type="FunFam" id="2.30.30.40:FF:000070">
    <property type="entry name" value="Alpha-(1,6)-fucosyltransferase"/>
    <property type="match status" value="1"/>
</dbReference>
<dbReference type="InterPro" id="IPR036028">
    <property type="entry name" value="SH3-like_dom_sf"/>
</dbReference>
<dbReference type="SUPFAM" id="SSF50044">
    <property type="entry name" value="SH3-domain"/>
    <property type="match status" value="1"/>
</dbReference>
<dbReference type="EMBL" id="OC916075">
    <property type="protein sequence ID" value="CAD7643062.1"/>
    <property type="molecule type" value="Genomic_DNA"/>
</dbReference>
<evidence type="ECO:0000256" key="3">
    <source>
        <dbReference type="PROSITE-ProRule" id="PRU00992"/>
    </source>
</evidence>
<dbReference type="Pfam" id="PF19745">
    <property type="entry name" value="FUT8_N_cat"/>
    <property type="match status" value="1"/>
</dbReference>
<comment type="similarity">
    <text evidence="3">Belongs to the glycosyltransferase 23 family.</text>
</comment>
<dbReference type="GO" id="GO:0006487">
    <property type="term" value="P:protein N-linked glycosylation"/>
    <property type="evidence" value="ECO:0007669"/>
    <property type="project" value="TreeGrafter"/>
</dbReference>
<keyword evidence="2 3" id="KW-0808">Transferase</keyword>
<feature type="transmembrane region" description="Helical" evidence="4">
    <location>
        <begin position="12"/>
        <end position="35"/>
    </location>
</feature>
<dbReference type="Proteomes" id="UP000728032">
    <property type="component" value="Unassembled WGS sequence"/>
</dbReference>
<dbReference type="GO" id="GO:0046921">
    <property type="term" value="F:alpha-(1-&gt;6)-fucosyltransferase activity"/>
    <property type="evidence" value="ECO:0007669"/>
    <property type="project" value="TreeGrafter"/>
</dbReference>
<evidence type="ECO:0000313" key="6">
    <source>
        <dbReference type="EMBL" id="CAD7643062.1"/>
    </source>
</evidence>
<evidence type="ECO:0000256" key="1">
    <source>
        <dbReference type="ARBA" id="ARBA00022676"/>
    </source>
</evidence>
<keyword evidence="4" id="KW-1133">Transmembrane helix</keyword>
<dbReference type="CDD" id="cd11792">
    <property type="entry name" value="SH3_Fut8"/>
    <property type="match status" value="1"/>
</dbReference>
<dbReference type="Gene3D" id="2.30.30.40">
    <property type="entry name" value="SH3 Domains"/>
    <property type="match status" value="1"/>
</dbReference>
<feature type="region of interest" description="Important for donor substrate binding" evidence="3">
    <location>
        <begin position="358"/>
        <end position="359"/>
    </location>
</feature>
<dbReference type="CDD" id="cd11300">
    <property type="entry name" value="Fut8_like"/>
    <property type="match status" value="1"/>
</dbReference>
<dbReference type="Gene3D" id="1.10.287.1060">
    <property type="entry name" value="ESAT-6-like"/>
    <property type="match status" value="1"/>
</dbReference>
<gene>
    <name evidence="6" type="ORF">ONB1V03_LOCUS3937</name>
</gene>
<name>A0A7R9LJX4_9ACAR</name>
<keyword evidence="7" id="KW-1185">Reference proteome</keyword>
<reference evidence="6" key="1">
    <citation type="submission" date="2020-11" db="EMBL/GenBank/DDBJ databases">
        <authorList>
            <person name="Tran Van P."/>
        </authorList>
    </citation>
    <scope>NUCLEOTIDE SEQUENCE</scope>
</reference>
<dbReference type="PROSITE" id="PS51659">
    <property type="entry name" value="GT23"/>
    <property type="match status" value="1"/>
</dbReference>
<keyword evidence="4" id="KW-0812">Transmembrane</keyword>
<keyword evidence="4" id="KW-0472">Membrane</keyword>
<keyword evidence="1 3" id="KW-0328">Glycosyltransferase</keyword>
<dbReference type="InterPro" id="IPR035653">
    <property type="entry name" value="Fut8_SH3"/>
</dbReference>
<dbReference type="InterPro" id="IPR027350">
    <property type="entry name" value="GT23_dom"/>
</dbReference>
<evidence type="ECO:0000256" key="4">
    <source>
        <dbReference type="SAM" id="Phobius"/>
    </source>
</evidence>
<dbReference type="PANTHER" id="PTHR13132">
    <property type="entry name" value="ALPHA- 1,6 -FUCOSYLTRANSFERASE"/>
    <property type="match status" value="1"/>
</dbReference>
<evidence type="ECO:0000259" key="5">
    <source>
        <dbReference type="PROSITE" id="PS51659"/>
    </source>
</evidence>
<accession>A0A7R9LJX4</accession>
<proteinExistence type="inferred from homology"/>
<evidence type="ECO:0000256" key="2">
    <source>
        <dbReference type="ARBA" id="ARBA00022679"/>
    </source>
</evidence>
<evidence type="ECO:0000313" key="7">
    <source>
        <dbReference type="Proteomes" id="UP000728032"/>
    </source>
</evidence>
<feature type="domain" description="GT23" evidence="5">
    <location>
        <begin position="191"/>
        <end position="502"/>
    </location>
</feature>
<dbReference type="PANTHER" id="PTHR13132:SF29">
    <property type="entry name" value="ALPHA-(1,6)-FUCOSYLTRANSFERASE"/>
    <property type="match status" value="1"/>
</dbReference>
<sequence length="582" mass="66297">MLTSFSVTSASRLLIAVVIVWLLIIFVITGPLIGWSHSREDGMANGDSNGNGEMILARLSRAMNELTALKAQNEELRSLLQNYLPIDLSPIESSMSHSSTSDAKKSQLPSQEYELTRRRIETNVHELWHFLRSKTNSSIMQTVNEMKHNLLYDLGIIENRDKHWRESELKSLSELVQNKIKELQNPSSCGSAQKLVCQLNKGCGFGCQIHHLAYCMIFSMATKRTLIMNAHNWRYAHSKSKSSEAKGWNSVFLPLSETCLDESGSTRVSWSSAPDLDSYQVIDLPIIDSLRSRPNYLPLSIPEELSSSLIQLHGSPIVWFIGQIVSYLMRPSPEMTDYINQQKDRFKFKTPIVGVHVRRTDKIGTEAAFHPLSEYMKFVADYYDRLDLFNERKQNNKKVERLVYLATDDSSLWAKEVKEFEDKGYVFIGDSQISQTASIGRRYSIDSLRNIILDVWLLSESDFLVCTFSSQVCRLAYELMQTRTHGNSQFAKTDKSSAFYSLDDIYYFGGQTDHNQIAVLSHTPHNKQEINLKIGDIIGIAGNHWNGFSKGLNRNTKENGLYPGFKTIEKIESAHFKLFEPN</sequence>
<protein>
    <recommendedName>
        <fullName evidence="5">GT23 domain-containing protein</fullName>
    </recommendedName>
</protein>
<dbReference type="InterPro" id="IPR045573">
    <property type="entry name" value="Fut8_N_cat"/>
</dbReference>
<dbReference type="EMBL" id="CAJPVJ010001250">
    <property type="protein sequence ID" value="CAG2164381.1"/>
    <property type="molecule type" value="Genomic_DNA"/>
</dbReference>